<feature type="compositionally biased region" description="Acidic residues" evidence="1">
    <location>
        <begin position="175"/>
        <end position="192"/>
    </location>
</feature>
<feature type="region of interest" description="Disordered" evidence="1">
    <location>
        <begin position="106"/>
        <end position="133"/>
    </location>
</feature>
<dbReference type="GO" id="GO:0042393">
    <property type="term" value="F:histone binding"/>
    <property type="evidence" value="ECO:0007669"/>
    <property type="project" value="InterPro"/>
</dbReference>
<feature type="compositionally biased region" description="Basic residues" evidence="1">
    <location>
        <begin position="342"/>
        <end position="352"/>
    </location>
</feature>
<feature type="compositionally biased region" description="Acidic residues" evidence="1">
    <location>
        <begin position="109"/>
        <end position="130"/>
    </location>
</feature>
<reference evidence="2" key="1">
    <citation type="submission" date="2023-03" db="EMBL/GenBank/DDBJ databases">
        <title>Massive genome expansion in bonnet fungi (Mycena s.s.) driven by repeated elements and novel gene families across ecological guilds.</title>
        <authorList>
            <consortium name="Lawrence Berkeley National Laboratory"/>
            <person name="Harder C.B."/>
            <person name="Miyauchi S."/>
            <person name="Viragh M."/>
            <person name="Kuo A."/>
            <person name="Thoen E."/>
            <person name="Andreopoulos B."/>
            <person name="Lu D."/>
            <person name="Skrede I."/>
            <person name="Drula E."/>
            <person name="Henrissat B."/>
            <person name="Morin E."/>
            <person name="Kohler A."/>
            <person name="Barry K."/>
            <person name="LaButti K."/>
            <person name="Morin E."/>
            <person name="Salamov A."/>
            <person name="Lipzen A."/>
            <person name="Mereny Z."/>
            <person name="Hegedus B."/>
            <person name="Baldrian P."/>
            <person name="Stursova M."/>
            <person name="Weitz H."/>
            <person name="Taylor A."/>
            <person name="Grigoriev I.V."/>
            <person name="Nagy L.G."/>
            <person name="Martin F."/>
            <person name="Kauserud H."/>
        </authorList>
    </citation>
    <scope>NUCLEOTIDE SEQUENCE</scope>
    <source>
        <strain evidence="2">CBHHK200</strain>
    </source>
</reference>
<feature type="compositionally biased region" description="Basic and acidic residues" evidence="1">
    <location>
        <begin position="161"/>
        <end position="171"/>
    </location>
</feature>
<dbReference type="EMBL" id="JARJCM010000010">
    <property type="protein sequence ID" value="KAJ7043347.1"/>
    <property type="molecule type" value="Genomic_DNA"/>
</dbReference>
<feature type="compositionally biased region" description="Polar residues" evidence="1">
    <location>
        <begin position="268"/>
        <end position="282"/>
    </location>
</feature>
<feature type="compositionally biased region" description="Basic and acidic residues" evidence="1">
    <location>
        <begin position="624"/>
        <end position="643"/>
    </location>
</feature>
<feature type="compositionally biased region" description="Basic and acidic residues" evidence="1">
    <location>
        <begin position="355"/>
        <end position="368"/>
    </location>
</feature>
<feature type="compositionally biased region" description="Low complexity" evidence="1">
    <location>
        <begin position="238"/>
        <end position="256"/>
    </location>
</feature>
<dbReference type="Proteomes" id="UP001218188">
    <property type="component" value="Unassembled WGS sequence"/>
</dbReference>
<evidence type="ECO:0000313" key="2">
    <source>
        <dbReference type="EMBL" id="KAJ7043347.1"/>
    </source>
</evidence>
<feature type="compositionally biased region" description="Low complexity" evidence="1">
    <location>
        <begin position="369"/>
        <end position="385"/>
    </location>
</feature>
<feature type="compositionally biased region" description="Pro residues" evidence="1">
    <location>
        <begin position="594"/>
        <end position="606"/>
    </location>
</feature>
<protein>
    <submittedName>
        <fullName evidence="2">Uncharacterized protein</fullName>
    </submittedName>
</protein>
<dbReference type="AlphaFoldDB" id="A0AAD6TG84"/>
<evidence type="ECO:0000313" key="3">
    <source>
        <dbReference type="Proteomes" id="UP001218188"/>
    </source>
</evidence>
<dbReference type="GO" id="GO:0005634">
    <property type="term" value="C:nucleus"/>
    <property type="evidence" value="ECO:0007669"/>
    <property type="project" value="InterPro"/>
</dbReference>
<feature type="region of interest" description="Disordered" evidence="1">
    <location>
        <begin position="542"/>
        <end position="731"/>
    </location>
</feature>
<gene>
    <name evidence="2" type="ORF">C8F04DRAFT_1390163</name>
</gene>
<feature type="compositionally biased region" description="Acidic residues" evidence="1">
    <location>
        <begin position="464"/>
        <end position="475"/>
    </location>
</feature>
<feature type="compositionally biased region" description="Low complexity" evidence="1">
    <location>
        <begin position="607"/>
        <end position="616"/>
    </location>
</feature>
<feature type="compositionally biased region" description="Pro residues" evidence="1">
    <location>
        <begin position="489"/>
        <end position="517"/>
    </location>
</feature>
<feature type="compositionally biased region" description="Low complexity" evidence="1">
    <location>
        <begin position="432"/>
        <end position="443"/>
    </location>
</feature>
<feature type="compositionally biased region" description="Acidic residues" evidence="1">
    <location>
        <begin position="210"/>
        <end position="223"/>
    </location>
</feature>
<evidence type="ECO:0000256" key="1">
    <source>
        <dbReference type="SAM" id="MobiDB-lite"/>
    </source>
</evidence>
<keyword evidence="3" id="KW-1185">Reference proteome</keyword>
<dbReference type="InterPro" id="IPR018465">
    <property type="entry name" value="Scm3/HJURP"/>
</dbReference>
<feature type="region of interest" description="Disordered" evidence="1">
    <location>
        <begin position="161"/>
        <end position="523"/>
    </location>
</feature>
<feature type="compositionally biased region" description="Basic residues" evidence="1">
    <location>
        <begin position="720"/>
        <end position="731"/>
    </location>
</feature>
<proteinExistence type="predicted"/>
<dbReference type="Gene3D" id="6.10.250.2010">
    <property type="match status" value="1"/>
</dbReference>
<dbReference type="Pfam" id="PF10384">
    <property type="entry name" value="Scm3"/>
    <property type="match status" value="1"/>
</dbReference>
<name>A0AAD6TG84_9AGAR</name>
<feature type="region of interest" description="Disordered" evidence="1">
    <location>
        <begin position="1"/>
        <end position="52"/>
    </location>
</feature>
<organism evidence="2 3">
    <name type="scientific">Mycena alexandri</name>
    <dbReference type="NCBI Taxonomy" id="1745969"/>
    <lineage>
        <taxon>Eukaryota</taxon>
        <taxon>Fungi</taxon>
        <taxon>Dikarya</taxon>
        <taxon>Basidiomycota</taxon>
        <taxon>Agaricomycotina</taxon>
        <taxon>Agaricomycetes</taxon>
        <taxon>Agaricomycetidae</taxon>
        <taxon>Agaricales</taxon>
        <taxon>Marasmiineae</taxon>
        <taxon>Mycenaceae</taxon>
        <taxon>Mycena</taxon>
    </lineage>
</organism>
<accession>A0AAD6TG84</accession>
<feature type="compositionally biased region" description="Polar residues" evidence="1">
    <location>
        <begin position="34"/>
        <end position="45"/>
    </location>
</feature>
<feature type="compositionally biased region" description="Low complexity" evidence="1">
    <location>
        <begin position="1"/>
        <end position="11"/>
    </location>
</feature>
<sequence length="731" mass="80853">MPSSPSSSSAPFFPPPYRIPDEPSPTKRQRRSSTPRQPAASTSATPDELYIEREASARRMRDVWDQLAEKYSRRIDEDDIIDLVTGEIVKDRGVLSAETPWKFGRFADESVDDSTGTDEEEDDDVDELDLLESPQVEIHRWTVPPVRTVDPADAKDLEEFMEAERRRREVGGESESSEEDTEGAETALDDENNATNPMPAPPASRKVEIDDSDDELDNWDIVDESNVVSPVKLETIEISDSPSVSPIRSSPRFRVPLPKISPELRPQSPLQLQTPPRSQTPSVLDEFSTPVPTRPQPSSPRKRPTPKRDDPVKTRSQSRGRSPPRENTIQERLPRLDLANIKRGRSITRRTTRPVVDEILRSPSEKPKASSSSTVVALTSVKSSAPRPRKELSPQPHSAFKNEHSSVPRTPQSTRKRKRKSLSLDPSEPDTPVASSSFVPSSSKGKQRATSVSVRVKSEKPADEAGEASDLEPESEALPSSSRHYAHPGMPPYHPPPSFYPYPPYPPPSGVHPPIPLQDPRAQFIISQAMHQLSTLFTATWPAQPYTPPRASSSGRAHSTAAPSPYYPYPTTPRHPHTHPYVFDSGESVGTLPPSSPPDSSPPPSSSPHRPSLVSRSRSRGRRVSFELDDGPRDAADAHEHETNLSARGRARHRQEDEEPDGGSPFVKRKDKGKQKMADAVLKPETSEPSPLPRFIITDRAQTPGPPVASSSSRGDTAKRRASTIKPKRNQ</sequence>
<comment type="caution">
    <text evidence="2">The sequence shown here is derived from an EMBL/GenBank/DDBJ whole genome shotgun (WGS) entry which is preliminary data.</text>
</comment>
<feature type="non-terminal residue" evidence="2">
    <location>
        <position position="1"/>
    </location>
</feature>